<keyword evidence="3" id="KW-1185">Reference proteome</keyword>
<comment type="caution">
    <text evidence="2">The sequence shown here is derived from an EMBL/GenBank/DDBJ whole genome shotgun (WGS) entry which is preliminary data.</text>
</comment>
<feature type="region of interest" description="Disordered" evidence="1">
    <location>
        <begin position="134"/>
        <end position="158"/>
    </location>
</feature>
<accession>A0AAV5I0J2</accession>
<dbReference type="EMBL" id="BPVZ01000005">
    <property type="protein sequence ID" value="GKU91457.1"/>
    <property type="molecule type" value="Genomic_DNA"/>
</dbReference>
<dbReference type="Proteomes" id="UP001054252">
    <property type="component" value="Unassembled WGS sequence"/>
</dbReference>
<sequence length="258" mass="29354">MSEERAGKLQAEMAVEEQRGMELCRFLKEELQEPKPPTQQKLVLREGRYQKIPTEGVTAYFDECVSLSTFDNADYTPVEESPFNMVRYYPKSDSTSLTRAIAGVLVANCSSNPLNDDQEYRFMHSDNALDLHFTASTSGTEPNDGKFTPNSSNSDSKRGRRLQFSFFSLESQKHPSFNNSLGSHQNFRRKAQGELILIHRFQDQQGITMMMGLSSSGIEVNKLDFKSIYLFPTFRFLLTHVLCVLNSQVEFAETDTPK</sequence>
<evidence type="ECO:0000256" key="1">
    <source>
        <dbReference type="SAM" id="MobiDB-lite"/>
    </source>
</evidence>
<dbReference type="AlphaFoldDB" id="A0AAV5I0J2"/>
<evidence type="ECO:0000313" key="2">
    <source>
        <dbReference type="EMBL" id="GKU91457.1"/>
    </source>
</evidence>
<dbReference type="PANTHER" id="PTHR34466">
    <property type="entry name" value="OS11G0129800 PROTEIN"/>
    <property type="match status" value="1"/>
</dbReference>
<protein>
    <submittedName>
        <fullName evidence="2">Uncharacterized protein</fullName>
    </submittedName>
</protein>
<gene>
    <name evidence="2" type="ORF">SLEP1_g5329</name>
</gene>
<evidence type="ECO:0000313" key="3">
    <source>
        <dbReference type="Proteomes" id="UP001054252"/>
    </source>
</evidence>
<organism evidence="2 3">
    <name type="scientific">Rubroshorea leprosula</name>
    <dbReference type="NCBI Taxonomy" id="152421"/>
    <lineage>
        <taxon>Eukaryota</taxon>
        <taxon>Viridiplantae</taxon>
        <taxon>Streptophyta</taxon>
        <taxon>Embryophyta</taxon>
        <taxon>Tracheophyta</taxon>
        <taxon>Spermatophyta</taxon>
        <taxon>Magnoliopsida</taxon>
        <taxon>eudicotyledons</taxon>
        <taxon>Gunneridae</taxon>
        <taxon>Pentapetalae</taxon>
        <taxon>rosids</taxon>
        <taxon>malvids</taxon>
        <taxon>Malvales</taxon>
        <taxon>Dipterocarpaceae</taxon>
        <taxon>Rubroshorea</taxon>
    </lineage>
</organism>
<name>A0AAV5I0J2_9ROSI</name>
<proteinExistence type="predicted"/>
<dbReference type="PANTHER" id="PTHR34466:SF3">
    <property type="entry name" value="OS11G0129800 PROTEIN"/>
    <property type="match status" value="1"/>
</dbReference>
<reference evidence="2 3" key="1">
    <citation type="journal article" date="2021" name="Commun. Biol.">
        <title>The genome of Shorea leprosula (Dipterocarpaceae) highlights the ecological relevance of drought in aseasonal tropical rainforests.</title>
        <authorList>
            <person name="Ng K.K.S."/>
            <person name="Kobayashi M.J."/>
            <person name="Fawcett J.A."/>
            <person name="Hatakeyama M."/>
            <person name="Paape T."/>
            <person name="Ng C.H."/>
            <person name="Ang C.C."/>
            <person name="Tnah L.H."/>
            <person name="Lee C.T."/>
            <person name="Nishiyama T."/>
            <person name="Sese J."/>
            <person name="O'Brien M.J."/>
            <person name="Copetti D."/>
            <person name="Mohd Noor M.I."/>
            <person name="Ong R.C."/>
            <person name="Putra M."/>
            <person name="Sireger I.Z."/>
            <person name="Indrioko S."/>
            <person name="Kosugi Y."/>
            <person name="Izuno A."/>
            <person name="Isagi Y."/>
            <person name="Lee S.L."/>
            <person name="Shimizu K.K."/>
        </authorList>
    </citation>
    <scope>NUCLEOTIDE SEQUENCE [LARGE SCALE GENOMIC DNA]</scope>
    <source>
        <strain evidence="2">214</strain>
    </source>
</reference>